<dbReference type="InterPro" id="IPR011852">
    <property type="entry name" value="TRAP_TAXI"/>
</dbReference>
<proteinExistence type="predicted"/>
<dbReference type="Proteomes" id="UP000629025">
    <property type="component" value="Unassembled WGS sequence"/>
</dbReference>
<reference evidence="2" key="1">
    <citation type="journal article" date="2019" name="Int. J. Syst. Evol. Microbiol.">
        <title>The Global Catalogue of Microorganisms (GCM) 10K type strain sequencing project: providing services to taxonomists for standard genome sequencing and annotation.</title>
        <authorList>
            <consortium name="The Broad Institute Genomics Platform"/>
            <consortium name="The Broad Institute Genome Sequencing Center for Infectious Disease"/>
            <person name="Wu L."/>
            <person name="Ma J."/>
        </authorList>
    </citation>
    <scope>NUCLEOTIDE SEQUENCE [LARGE SCALE GENOMIC DNA]</scope>
    <source>
        <strain evidence="2">CGMCC 1.15341</strain>
    </source>
</reference>
<dbReference type="SUPFAM" id="SSF53850">
    <property type="entry name" value="Periplasmic binding protein-like II"/>
    <property type="match status" value="1"/>
</dbReference>
<evidence type="ECO:0000313" key="2">
    <source>
        <dbReference type="Proteomes" id="UP000629025"/>
    </source>
</evidence>
<dbReference type="Pfam" id="PF16868">
    <property type="entry name" value="NMT1_3"/>
    <property type="match status" value="1"/>
</dbReference>
<dbReference type="RefSeq" id="WP_229680615.1">
    <property type="nucleotide sequence ID" value="NZ_BMIJ01000002.1"/>
</dbReference>
<evidence type="ECO:0000313" key="1">
    <source>
        <dbReference type="EMBL" id="GGB87523.1"/>
    </source>
</evidence>
<organism evidence="1 2">
    <name type="scientific">Marinobacterium zhoushanense</name>
    <dbReference type="NCBI Taxonomy" id="1679163"/>
    <lineage>
        <taxon>Bacteria</taxon>
        <taxon>Pseudomonadati</taxon>
        <taxon>Pseudomonadota</taxon>
        <taxon>Gammaproteobacteria</taxon>
        <taxon>Oceanospirillales</taxon>
        <taxon>Oceanospirillaceae</taxon>
        <taxon>Marinobacterium</taxon>
    </lineage>
</organism>
<dbReference type="PANTHER" id="PTHR42941">
    <property type="entry name" value="SLL1037 PROTEIN"/>
    <property type="match status" value="1"/>
</dbReference>
<gene>
    <name evidence="1" type="ORF">GCM10011352_11850</name>
</gene>
<comment type="caution">
    <text evidence="1">The sequence shown here is derived from an EMBL/GenBank/DDBJ whole genome shotgun (WGS) entry which is preliminary data.</text>
</comment>
<dbReference type="Gene3D" id="3.40.190.10">
    <property type="entry name" value="Periplasmic binding protein-like II"/>
    <property type="match status" value="2"/>
</dbReference>
<dbReference type="EMBL" id="BMIJ01000002">
    <property type="protein sequence ID" value="GGB87523.1"/>
    <property type="molecule type" value="Genomic_DNA"/>
</dbReference>
<dbReference type="NCBIfam" id="TIGR02122">
    <property type="entry name" value="TRAP_TAXI"/>
    <property type="match status" value="1"/>
</dbReference>
<keyword evidence="2" id="KW-1185">Reference proteome</keyword>
<sequence length="341" mass="36481">MMSAMQIRGYLLKVMAGTLLSVTASFASAEIIVMGGNPAGSLFYTQAQALASTIGKYSGDRVDVLPQSGSVFFPMFMTQEADLGIASPVEAKLAYDAEGPFSGANGGKGYDMRTLMLGSTIRLSFVTRKTDNINSIGDLKGRRVVADYGAFAGSTKTALAALANAGLSTDDIEVVRVSSYPEGVRAVMEGRADAAVGSVGSGILQELDAQSGARLLPIDPSPDAMIRSQKVGPAFVAYHASAGPVGIEDSDMYVLSYQTTLYARPDMNDEAIKRVMDALWEHSDELPLITRTLSSWKPAGYANTDAVIPFHPVAVEFYKEKGVWSDELEAHQQRLLKDKQK</sequence>
<name>A0ABQ1K7C7_9GAMM</name>
<dbReference type="PANTHER" id="PTHR42941:SF1">
    <property type="entry name" value="SLL1037 PROTEIN"/>
    <property type="match status" value="1"/>
</dbReference>
<accession>A0ABQ1K7C7</accession>
<protein>
    <submittedName>
        <fullName evidence="1">TRAP ABC transporter</fullName>
    </submittedName>
</protein>